<dbReference type="CDD" id="cd00156">
    <property type="entry name" value="REC"/>
    <property type="match status" value="1"/>
</dbReference>
<dbReference type="InterPro" id="IPR003661">
    <property type="entry name" value="HisK_dim/P_dom"/>
</dbReference>
<dbReference type="InterPro" id="IPR003594">
    <property type="entry name" value="HATPase_dom"/>
</dbReference>
<evidence type="ECO:0000256" key="2">
    <source>
        <dbReference type="ARBA" id="ARBA00012438"/>
    </source>
</evidence>
<dbReference type="PROSITE" id="PS50109">
    <property type="entry name" value="HIS_KIN"/>
    <property type="match status" value="1"/>
</dbReference>
<dbReference type="Gene3D" id="1.10.287.130">
    <property type="match status" value="1"/>
</dbReference>
<evidence type="ECO:0000256" key="5">
    <source>
        <dbReference type="ARBA" id="ARBA00022777"/>
    </source>
</evidence>
<dbReference type="PRINTS" id="PR00344">
    <property type="entry name" value="BCTRLSENSOR"/>
</dbReference>
<feature type="coiled-coil region" evidence="8">
    <location>
        <begin position="7"/>
        <end position="34"/>
    </location>
</feature>
<dbReference type="CDD" id="cd16922">
    <property type="entry name" value="HATPase_EvgS-ArcB-TorS-like"/>
    <property type="match status" value="1"/>
</dbReference>
<keyword evidence="5" id="KW-0418">Kinase</keyword>
<dbReference type="Pfam" id="PF00512">
    <property type="entry name" value="HisKA"/>
    <property type="match status" value="1"/>
</dbReference>
<dbReference type="AlphaFoldDB" id="A0A917DSZ4"/>
<organism evidence="11 12">
    <name type="scientific">Croceicoccus mobilis</name>
    <dbReference type="NCBI Taxonomy" id="1703339"/>
    <lineage>
        <taxon>Bacteria</taxon>
        <taxon>Pseudomonadati</taxon>
        <taxon>Pseudomonadota</taxon>
        <taxon>Alphaproteobacteria</taxon>
        <taxon>Sphingomonadales</taxon>
        <taxon>Erythrobacteraceae</taxon>
        <taxon>Croceicoccus</taxon>
    </lineage>
</organism>
<evidence type="ECO:0000256" key="3">
    <source>
        <dbReference type="ARBA" id="ARBA00022553"/>
    </source>
</evidence>
<dbReference type="SMART" id="SM00388">
    <property type="entry name" value="HisKA"/>
    <property type="match status" value="1"/>
</dbReference>
<dbReference type="GO" id="GO:0009927">
    <property type="term" value="F:histidine phosphotransfer kinase activity"/>
    <property type="evidence" value="ECO:0007669"/>
    <property type="project" value="TreeGrafter"/>
</dbReference>
<name>A0A917DSZ4_9SPHN</name>
<dbReference type="InterPro" id="IPR004358">
    <property type="entry name" value="Sig_transdc_His_kin-like_C"/>
</dbReference>
<dbReference type="FunFam" id="3.30.565.10:FF:000010">
    <property type="entry name" value="Sensor histidine kinase RcsC"/>
    <property type="match status" value="1"/>
</dbReference>
<dbReference type="CDD" id="cd00082">
    <property type="entry name" value="HisKA"/>
    <property type="match status" value="1"/>
</dbReference>
<reference evidence="11" key="1">
    <citation type="journal article" date="2014" name="Int. J. Syst. Evol. Microbiol.">
        <title>Complete genome sequence of Corynebacterium casei LMG S-19264T (=DSM 44701T), isolated from a smear-ripened cheese.</title>
        <authorList>
            <consortium name="US DOE Joint Genome Institute (JGI-PGF)"/>
            <person name="Walter F."/>
            <person name="Albersmeier A."/>
            <person name="Kalinowski J."/>
            <person name="Ruckert C."/>
        </authorList>
    </citation>
    <scope>NUCLEOTIDE SEQUENCE</scope>
    <source>
        <strain evidence="11">CGMCC 1.15360</strain>
    </source>
</reference>
<dbReference type="InterPro" id="IPR036097">
    <property type="entry name" value="HisK_dim/P_sf"/>
</dbReference>
<keyword evidence="4" id="KW-0808">Transferase</keyword>
<sequence>MAGADDRAALLERIAALEGERAGLIRERDAAQAANEAKSRFLASVSHEIRSPLNSIYGYAQLLERGEGRNALRAAQVIRRSSEHLANLVEGLLDLSQVESGMMRLSRDTIRLPALLQQIADMFEPEARAKGLEFRLDRPERLPEFVRGDLKRLRQVLINLVANAVKFTDTGHVTLKLRYRSEMAIFEIADSGIGIAPDQLEHIFDPFARTVEGKGGDRIGVGLGLSITQALVRIMGGEIEVSSEPGEGTVFTVRMMLSQPMTPPADATPAEVVTGYTGPRRTILVVDDDADQTAMVRSLLEPLGFDVATAASGDEAIDVADANRPDLVFLDITMPGRSGWETAVLLRERHGADLRIVMLSADAHDYTKGGDGDAANDMFVMKPFEFTNLLDVISTQLHLEWIGASPAAATKAGMTTDAGATVHPRLEEIEPLARTGNVRALAALVDVLESDGVAPPLIDAMREKLDAFDLKGLAALARGERSGD</sequence>
<evidence type="ECO:0000256" key="6">
    <source>
        <dbReference type="ARBA" id="ARBA00023012"/>
    </source>
</evidence>
<evidence type="ECO:0000256" key="4">
    <source>
        <dbReference type="ARBA" id="ARBA00022679"/>
    </source>
</evidence>
<feature type="domain" description="Histidine kinase" evidence="9">
    <location>
        <begin position="44"/>
        <end position="259"/>
    </location>
</feature>
<dbReference type="PANTHER" id="PTHR43047">
    <property type="entry name" value="TWO-COMPONENT HISTIDINE PROTEIN KINASE"/>
    <property type="match status" value="1"/>
</dbReference>
<dbReference type="PANTHER" id="PTHR43047:SF72">
    <property type="entry name" value="OSMOSENSING HISTIDINE PROTEIN KINASE SLN1"/>
    <property type="match status" value="1"/>
</dbReference>
<dbReference type="SMART" id="SM00387">
    <property type="entry name" value="HATPase_c"/>
    <property type="match status" value="1"/>
</dbReference>
<dbReference type="InterPro" id="IPR036890">
    <property type="entry name" value="HATPase_C_sf"/>
</dbReference>
<dbReference type="OrthoDB" id="9801651at2"/>
<evidence type="ECO:0000313" key="11">
    <source>
        <dbReference type="EMBL" id="GGD67333.1"/>
    </source>
</evidence>
<dbReference type="SUPFAM" id="SSF52172">
    <property type="entry name" value="CheY-like"/>
    <property type="match status" value="1"/>
</dbReference>
<dbReference type="SMART" id="SM00448">
    <property type="entry name" value="REC"/>
    <property type="match status" value="1"/>
</dbReference>
<dbReference type="InterPro" id="IPR011006">
    <property type="entry name" value="CheY-like_superfamily"/>
</dbReference>
<dbReference type="EC" id="2.7.13.3" evidence="2"/>
<evidence type="ECO:0000256" key="7">
    <source>
        <dbReference type="PROSITE-ProRule" id="PRU00169"/>
    </source>
</evidence>
<keyword evidence="12" id="KW-1185">Reference proteome</keyword>
<gene>
    <name evidence="11" type="ORF">GCM10010990_15990</name>
</gene>
<protein>
    <recommendedName>
        <fullName evidence="2">histidine kinase</fullName>
        <ecNumber evidence="2">2.7.13.3</ecNumber>
    </recommendedName>
</protein>
<dbReference type="SUPFAM" id="SSF55874">
    <property type="entry name" value="ATPase domain of HSP90 chaperone/DNA topoisomerase II/histidine kinase"/>
    <property type="match status" value="1"/>
</dbReference>
<proteinExistence type="predicted"/>
<keyword evidence="8" id="KW-0175">Coiled coil</keyword>
<dbReference type="EMBL" id="BMIP01000003">
    <property type="protein sequence ID" value="GGD67333.1"/>
    <property type="molecule type" value="Genomic_DNA"/>
</dbReference>
<dbReference type="Pfam" id="PF00072">
    <property type="entry name" value="Response_reg"/>
    <property type="match status" value="1"/>
</dbReference>
<dbReference type="InterPro" id="IPR005467">
    <property type="entry name" value="His_kinase_dom"/>
</dbReference>
<dbReference type="Proteomes" id="UP000612349">
    <property type="component" value="Unassembled WGS sequence"/>
</dbReference>
<dbReference type="Pfam" id="PF02518">
    <property type="entry name" value="HATPase_c"/>
    <property type="match status" value="1"/>
</dbReference>
<dbReference type="GO" id="GO:0000155">
    <property type="term" value="F:phosphorelay sensor kinase activity"/>
    <property type="evidence" value="ECO:0007669"/>
    <property type="project" value="InterPro"/>
</dbReference>
<dbReference type="GO" id="GO:0005886">
    <property type="term" value="C:plasma membrane"/>
    <property type="evidence" value="ECO:0007669"/>
    <property type="project" value="TreeGrafter"/>
</dbReference>
<dbReference type="PROSITE" id="PS50110">
    <property type="entry name" value="RESPONSE_REGULATORY"/>
    <property type="match status" value="1"/>
</dbReference>
<reference evidence="11" key="2">
    <citation type="submission" date="2020-09" db="EMBL/GenBank/DDBJ databases">
        <authorList>
            <person name="Sun Q."/>
            <person name="Zhou Y."/>
        </authorList>
    </citation>
    <scope>NUCLEOTIDE SEQUENCE</scope>
    <source>
        <strain evidence="11">CGMCC 1.15360</strain>
    </source>
</reference>
<evidence type="ECO:0000256" key="8">
    <source>
        <dbReference type="SAM" id="Coils"/>
    </source>
</evidence>
<evidence type="ECO:0000259" key="9">
    <source>
        <dbReference type="PROSITE" id="PS50109"/>
    </source>
</evidence>
<comment type="caution">
    <text evidence="11">The sequence shown here is derived from an EMBL/GenBank/DDBJ whole genome shotgun (WGS) entry which is preliminary data.</text>
</comment>
<dbReference type="SUPFAM" id="SSF47384">
    <property type="entry name" value="Homodimeric domain of signal transducing histidine kinase"/>
    <property type="match status" value="1"/>
</dbReference>
<evidence type="ECO:0000259" key="10">
    <source>
        <dbReference type="PROSITE" id="PS50110"/>
    </source>
</evidence>
<keyword evidence="6" id="KW-0902">Two-component regulatory system</keyword>
<feature type="domain" description="Response regulatory" evidence="10">
    <location>
        <begin position="282"/>
        <end position="397"/>
    </location>
</feature>
<dbReference type="RefSeq" id="WP_066771081.1">
    <property type="nucleotide sequence ID" value="NZ_BMIP01000003.1"/>
</dbReference>
<dbReference type="Gene3D" id="3.40.50.2300">
    <property type="match status" value="1"/>
</dbReference>
<evidence type="ECO:0000256" key="1">
    <source>
        <dbReference type="ARBA" id="ARBA00000085"/>
    </source>
</evidence>
<dbReference type="InterPro" id="IPR001789">
    <property type="entry name" value="Sig_transdc_resp-reg_receiver"/>
</dbReference>
<dbReference type="Gene3D" id="3.30.565.10">
    <property type="entry name" value="Histidine kinase-like ATPase, C-terminal domain"/>
    <property type="match status" value="1"/>
</dbReference>
<keyword evidence="3 7" id="KW-0597">Phosphoprotein</keyword>
<feature type="modified residue" description="4-aspartylphosphate" evidence="7">
    <location>
        <position position="331"/>
    </location>
</feature>
<comment type="catalytic activity">
    <reaction evidence="1">
        <text>ATP + protein L-histidine = ADP + protein N-phospho-L-histidine.</text>
        <dbReference type="EC" id="2.7.13.3"/>
    </reaction>
</comment>
<evidence type="ECO:0000313" key="12">
    <source>
        <dbReference type="Proteomes" id="UP000612349"/>
    </source>
</evidence>
<accession>A0A917DSZ4</accession>